<evidence type="ECO:0000313" key="8">
    <source>
        <dbReference type="EMBL" id="CAH1126593.1"/>
    </source>
</evidence>
<reference evidence="8" key="1">
    <citation type="submission" date="2022-01" db="EMBL/GenBank/DDBJ databases">
        <authorList>
            <person name="King R."/>
        </authorList>
    </citation>
    <scope>NUCLEOTIDE SEQUENCE</scope>
</reference>
<dbReference type="EMBL" id="OU892278">
    <property type="protein sequence ID" value="CAH1126593.1"/>
    <property type="molecule type" value="Genomic_DNA"/>
</dbReference>
<dbReference type="PROSITE" id="PS00036">
    <property type="entry name" value="BZIP_BASIC"/>
    <property type="match status" value="1"/>
</dbReference>
<evidence type="ECO:0000313" key="9">
    <source>
        <dbReference type="Proteomes" id="UP001152799"/>
    </source>
</evidence>
<evidence type="ECO:0000256" key="1">
    <source>
        <dbReference type="ARBA" id="ARBA00004123"/>
    </source>
</evidence>
<dbReference type="SUPFAM" id="SSF57959">
    <property type="entry name" value="Leucine zipper domain"/>
    <property type="match status" value="1"/>
</dbReference>
<dbReference type="PANTHER" id="PTHR19304">
    <property type="entry name" value="CYCLIC-AMP RESPONSE ELEMENT BINDING PROTEIN"/>
    <property type="match status" value="1"/>
</dbReference>
<dbReference type="OrthoDB" id="295274at2759"/>
<evidence type="ECO:0000256" key="4">
    <source>
        <dbReference type="ARBA" id="ARBA00023242"/>
    </source>
</evidence>
<feature type="domain" description="BZIP" evidence="7">
    <location>
        <begin position="183"/>
        <end position="196"/>
    </location>
</feature>
<dbReference type="Pfam" id="PF00170">
    <property type="entry name" value="bZIP_1"/>
    <property type="match status" value="1"/>
</dbReference>
<keyword evidence="3" id="KW-0804">Transcription</keyword>
<sequence>MSDTSSTSTNPNDIFSATNQSEWDQKKQDIMLNLGLENSNETDQTPTPTRFIRNCEEVGLFQDLQNVNPFDEVFKKAVQNPTAVTPQTPIITSDDTLHTPQIYPHLDDGESNPNNDFPMRDEGDNPLVIVLDPEKDKITVAKEMVKAAIIKKSNAGAIIPVPIKNLIDLNKNIKNIDAKEWQKEANRVSQTRCRKRKQKEYEDMKVENKLLKQQNIELCNLNSNLQQTIKKLQEKLKESKSSPSEPSAIIENTSDMSARISAVCLTQKKKNSKNIPIVPKGVVKSKVKQIPIITSPLASNTVFLQLPKENSDNTAITVPLSAFQSNSKTVIMMLPQSPPQSNLFTLQKKQTNQTQTGK</sequence>
<evidence type="ECO:0000256" key="5">
    <source>
        <dbReference type="SAM" id="Coils"/>
    </source>
</evidence>
<feature type="coiled-coil region" evidence="5">
    <location>
        <begin position="194"/>
        <end position="242"/>
    </location>
</feature>
<gene>
    <name evidence="8" type="ORF">CEUTPL_LOCUS5435</name>
</gene>
<dbReference type="GO" id="GO:0005634">
    <property type="term" value="C:nucleus"/>
    <property type="evidence" value="ECO:0007669"/>
    <property type="project" value="UniProtKB-SubCell"/>
</dbReference>
<evidence type="ECO:0000256" key="6">
    <source>
        <dbReference type="SAM" id="MobiDB-lite"/>
    </source>
</evidence>
<feature type="region of interest" description="Disordered" evidence="6">
    <location>
        <begin position="1"/>
        <end position="24"/>
    </location>
</feature>
<accession>A0A9P0GJT5</accession>
<keyword evidence="5" id="KW-0175">Coiled coil</keyword>
<keyword evidence="9" id="KW-1185">Reference proteome</keyword>
<protein>
    <recommendedName>
        <fullName evidence="7">BZIP domain-containing protein</fullName>
    </recommendedName>
</protein>
<organism evidence="8 9">
    <name type="scientific">Ceutorhynchus assimilis</name>
    <name type="common">cabbage seed weevil</name>
    <dbReference type="NCBI Taxonomy" id="467358"/>
    <lineage>
        <taxon>Eukaryota</taxon>
        <taxon>Metazoa</taxon>
        <taxon>Ecdysozoa</taxon>
        <taxon>Arthropoda</taxon>
        <taxon>Hexapoda</taxon>
        <taxon>Insecta</taxon>
        <taxon>Pterygota</taxon>
        <taxon>Neoptera</taxon>
        <taxon>Endopterygota</taxon>
        <taxon>Coleoptera</taxon>
        <taxon>Polyphaga</taxon>
        <taxon>Cucujiformia</taxon>
        <taxon>Curculionidae</taxon>
        <taxon>Ceutorhynchinae</taxon>
        <taxon>Ceutorhynchus</taxon>
    </lineage>
</organism>
<name>A0A9P0GJT5_9CUCU</name>
<evidence type="ECO:0000256" key="2">
    <source>
        <dbReference type="ARBA" id="ARBA00023015"/>
    </source>
</evidence>
<dbReference type="InterPro" id="IPR004827">
    <property type="entry name" value="bZIP"/>
</dbReference>
<dbReference type="Proteomes" id="UP001152799">
    <property type="component" value="Chromosome 2"/>
</dbReference>
<dbReference type="InterPro" id="IPR051027">
    <property type="entry name" value="bZIP_transcription_factors"/>
</dbReference>
<feature type="compositionally biased region" description="Polar residues" evidence="6">
    <location>
        <begin position="10"/>
        <end position="22"/>
    </location>
</feature>
<dbReference type="AlphaFoldDB" id="A0A9P0GJT5"/>
<keyword evidence="2" id="KW-0805">Transcription regulation</keyword>
<keyword evidence="4" id="KW-0539">Nucleus</keyword>
<dbReference type="InterPro" id="IPR046347">
    <property type="entry name" value="bZIP_sf"/>
</dbReference>
<comment type="subcellular location">
    <subcellularLocation>
        <location evidence="1">Nucleus</location>
    </subcellularLocation>
</comment>
<evidence type="ECO:0000259" key="7">
    <source>
        <dbReference type="PROSITE" id="PS00036"/>
    </source>
</evidence>
<dbReference type="GO" id="GO:0003700">
    <property type="term" value="F:DNA-binding transcription factor activity"/>
    <property type="evidence" value="ECO:0007669"/>
    <property type="project" value="InterPro"/>
</dbReference>
<evidence type="ECO:0000256" key="3">
    <source>
        <dbReference type="ARBA" id="ARBA00023163"/>
    </source>
</evidence>
<proteinExistence type="predicted"/>